<dbReference type="InterPro" id="IPR000659">
    <property type="entry name" value="Pyridox_Oxase"/>
</dbReference>
<dbReference type="InterPro" id="IPR011576">
    <property type="entry name" value="Pyridox_Oxase_N"/>
</dbReference>
<protein>
    <submittedName>
        <fullName evidence="7">Unannotated protein</fullName>
    </submittedName>
</protein>
<evidence type="ECO:0000256" key="2">
    <source>
        <dbReference type="ARBA" id="ARBA00022630"/>
    </source>
</evidence>
<dbReference type="Gene3D" id="2.30.110.10">
    <property type="entry name" value="Electron Transport, Fmn-binding Protein, Chain A"/>
    <property type="match status" value="1"/>
</dbReference>
<proteinExistence type="inferred from homology"/>
<dbReference type="PIRSF" id="PIRSF000190">
    <property type="entry name" value="Pyd_amn-ph_oxd"/>
    <property type="match status" value="1"/>
</dbReference>
<dbReference type="AlphaFoldDB" id="A0A6J6CKH0"/>
<feature type="domain" description="Pyridoxine 5'-phosphate oxidase dimerisation C-terminal" evidence="6">
    <location>
        <begin position="186"/>
        <end position="227"/>
    </location>
</feature>
<dbReference type="NCBIfam" id="NF004231">
    <property type="entry name" value="PRK05679.1"/>
    <property type="match status" value="1"/>
</dbReference>
<gene>
    <name evidence="7" type="ORF">UFOPK1591_00087</name>
</gene>
<keyword evidence="3" id="KW-0288">FMN</keyword>
<dbReference type="Pfam" id="PF01243">
    <property type="entry name" value="PNPOx_N"/>
    <property type="match status" value="1"/>
</dbReference>
<comment type="cofactor">
    <cofactor evidence="1">
        <name>FMN</name>
        <dbReference type="ChEBI" id="CHEBI:58210"/>
    </cofactor>
</comment>
<dbReference type="NCBIfam" id="TIGR00558">
    <property type="entry name" value="pdxH"/>
    <property type="match status" value="1"/>
</dbReference>
<evidence type="ECO:0000256" key="1">
    <source>
        <dbReference type="ARBA" id="ARBA00001917"/>
    </source>
</evidence>
<dbReference type="GO" id="GO:0008615">
    <property type="term" value="P:pyridoxine biosynthetic process"/>
    <property type="evidence" value="ECO:0007669"/>
    <property type="project" value="InterPro"/>
</dbReference>
<dbReference type="SUPFAM" id="SSF50475">
    <property type="entry name" value="FMN-binding split barrel"/>
    <property type="match status" value="1"/>
</dbReference>
<keyword evidence="4" id="KW-0560">Oxidoreductase</keyword>
<dbReference type="GO" id="GO:0004733">
    <property type="term" value="F:pyridoxamine phosphate oxidase activity"/>
    <property type="evidence" value="ECO:0007669"/>
    <property type="project" value="InterPro"/>
</dbReference>
<dbReference type="EMBL" id="CAEZTD010000004">
    <property type="protein sequence ID" value="CAB4551784.1"/>
    <property type="molecule type" value="Genomic_DNA"/>
</dbReference>
<organism evidence="7">
    <name type="scientific">freshwater metagenome</name>
    <dbReference type="NCBI Taxonomy" id="449393"/>
    <lineage>
        <taxon>unclassified sequences</taxon>
        <taxon>metagenomes</taxon>
        <taxon>ecological metagenomes</taxon>
    </lineage>
</organism>
<evidence type="ECO:0000259" key="5">
    <source>
        <dbReference type="Pfam" id="PF01243"/>
    </source>
</evidence>
<dbReference type="InterPro" id="IPR019576">
    <property type="entry name" value="Pyridoxamine_oxidase_dimer_C"/>
</dbReference>
<dbReference type="GO" id="GO:0010181">
    <property type="term" value="F:FMN binding"/>
    <property type="evidence" value="ECO:0007669"/>
    <property type="project" value="InterPro"/>
</dbReference>
<evidence type="ECO:0000313" key="7">
    <source>
        <dbReference type="EMBL" id="CAB4551784.1"/>
    </source>
</evidence>
<feature type="domain" description="Pyridoxamine 5'-phosphate oxidase N-terminal" evidence="5">
    <location>
        <begin position="41"/>
        <end position="170"/>
    </location>
</feature>
<name>A0A6J6CKH0_9ZZZZ</name>
<dbReference type="HAMAP" id="MF_01629">
    <property type="entry name" value="PdxH"/>
    <property type="match status" value="1"/>
</dbReference>
<dbReference type="Pfam" id="PF10590">
    <property type="entry name" value="PNP_phzG_C"/>
    <property type="match status" value="1"/>
</dbReference>
<sequence length="227" mass="25777">MTNSPTPESLGRHTDYGHDGLIESDITGHPLDHFAQWIREAEAAEIFEPNAMVLSTIDPDGRPSSRTVLLKGLETGSTPEHPFGALEFVTNYESRKGRALLKNPQASVLFPWYAMKRQIIITGVVEPTEPVLSDSYFDRRPHGARLAAIASDQSQPVDTRDELDVRMARLEADFPDGTHIPRPEKWGGFRLIPATIEFWQGRSMRFHDRLFFTRQPDGTWTRERLQP</sequence>
<evidence type="ECO:0000256" key="4">
    <source>
        <dbReference type="ARBA" id="ARBA00023002"/>
    </source>
</evidence>
<evidence type="ECO:0000256" key="3">
    <source>
        <dbReference type="ARBA" id="ARBA00022643"/>
    </source>
</evidence>
<evidence type="ECO:0000259" key="6">
    <source>
        <dbReference type="Pfam" id="PF10590"/>
    </source>
</evidence>
<accession>A0A6J6CKH0</accession>
<dbReference type="InterPro" id="IPR012349">
    <property type="entry name" value="Split_barrel_FMN-bd"/>
</dbReference>
<dbReference type="PANTHER" id="PTHR10851:SF0">
    <property type="entry name" value="PYRIDOXINE-5'-PHOSPHATE OXIDASE"/>
    <property type="match status" value="1"/>
</dbReference>
<dbReference type="PANTHER" id="PTHR10851">
    <property type="entry name" value="PYRIDOXINE-5-PHOSPHATE OXIDASE"/>
    <property type="match status" value="1"/>
</dbReference>
<reference evidence="7" key="1">
    <citation type="submission" date="2020-05" db="EMBL/GenBank/DDBJ databases">
        <authorList>
            <person name="Chiriac C."/>
            <person name="Salcher M."/>
            <person name="Ghai R."/>
            <person name="Kavagutti S V."/>
        </authorList>
    </citation>
    <scope>NUCLEOTIDE SEQUENCE</scope>
</reference>
<keyword evidence="2" id="KW-0285">Flavoprotein</keyword>